<dbReference type="GO" id="GO:0015341">
    <property type="term" value="F:zinc efflux antiporter activity"/>
    <property type="evidence" value="ECO:0007669"/>
    <property type="project" value="TreeGrafter"/>
</dbReference>
<dbReference type="PANTHER" id="PTHR43840:SF15">
    <property type="entry name" value="MITOCHONDRIAL METAL TRANSPORTER 1-RELATED"/>
    <property type="match status" value="1"/>
</dbReference>
<dbReference type="GO" id="GO:0015086">
    <property type="term" value="F:cadmium ion transmembrane transporter activity"/>
    <property type="evidence" value="ECO:0007669"/>
    <property type="project" value="TreeGrafter"/>
</dbReference>
<evidence type="ECO:0000256" key="3">
    <source>
        <dbReference type="ARBA" id="ARBA00022692"/>
    </source>
</evidence>
<dbReference type="AlphaFoldDB" id="A0A0X8GYV5"/>
<accession>A0A0X8GYV5</accession>
<reference evidence="8 9" key="1">
    <citation type="submission" date="2015-10" db="EMBL/GenBank/DDBJ databases">
        <title>Erysipelothrix larvae sp. LV19 isolated from the larval gut of the rhinoceros beetle, Trypoxylus dichotomus.</title>
        <authorList>
            <person name="Lim S."/>
            <person name="Kim B.-C."/>
        </authorList>
    </citation>
    <scope>NUCLEOTIDE SEQUENCE [LARGE SCALE GENOMIC DNA]</scope>
    <source>
        <strain evidence="8 9">LV19</strain>
    </source>
</reference>
<dbReference type="EMBL" id="CP013213">
    <property type="protein sequence ID" value="AMC92949.1"/>
    <property type="molecule type" value="Genomic_DNA"/>
</dbReference>
<sequence>MNQSTEEKILKSSMFVLLIFAVSGVVFGNLLNSEVILFEGIYSTLSIVTSYLTLRVTRYIRKKDDDNFPFGKEGIIPLVVLLQFLILNAMLIYMFVDAILIILSGGSVTNLGSVIVYLLFTTTLVSIYCKRLKKASKTSQSPIILSEVKQWHVTQKQGYFVLGGYILGFVLSQTSTQGITPYIDPIILIIFTILTISQTFNEMIKAFKELIGMSTIGDKTYEVMEDKIDKISDEFRIKDYYLRVKHLGGMLVMEIDFLVDHQFECETVKDQDRIRDEVYRTIHKNNLNLWLSISFTTDPRWIE</sequence>
<feature type="transmembrane region" description="Helical" evidence="6">
    <location>
        <begin position="36"/>
        <end position="54"/>
    </location>
</feature>
<evidence type="ECO:0000313" key="9">
    <source>
        <dbReference type="Proteomes" id="UP000063781"/>
    </source>
</evidence>
<comment type="subcellular location">
    <subcellularLocation>
        <location evidence="1">Membrane</location>
        <topology evidence="1">Multi-pass membrane protein</topology>
    </subcellularLocation>
</comment>
<keyword evidence="3 6" id="KW-0812">Transmembrane</keyword>
<feature type="transmembrane region" description="Helical" evidence="6">
    <location>
        <begin position="182"/>
        <end position="200"/>
    </location>
</feature>
<dbReference type="GO" id="GO:0015093">
    <property type="term" value="F:ferrous iron transmembrane transporter activity"/>
    <property type="evidence" value="ECO:0007669"/>
    <property type="project" value="TreeGrafter"/>
</dbReference>
<protein>
    <recommendedName>
        <fullName evidence="7">Cation efflux protein transmembrane domain-containing protein</fullName>
    </recommendedName>
</protein>
<proteinExistence type="predicted"/>
<feature type="transmembrane region" description="Helical" evidence="6">
    <location>
        <begin position="159"/>
        <end position="176"/>
    </location>
</feature>
<gene>
    <name evidence="8" type="ORF">AOC36_02795</name>
</gene>
<feature type="transmembrane region" description="Helical" evidence="6">
    <location>
        <begin position="75"/>
        <end position="96"/>
    </location>
</feature>
<keyword evidence="2" id="KW-0813">Transport</keyword>
<dbReference type="Pfam" id="PF01545">
    <property type="entry name" value="Cation_efflux"/>
    <property type="match status" value="1"/>
</dbReference>
<evidence type="ECO:0000259" key="7">
    <source>
        <dbReference type="Pfam" id="PF01545"/>
    </source>
</evidence>
<name>A0A0X8GYV5_9FIRM</name>
<dbReference type="Proteomes" id="UP000063781">
    <property type="component" value="Chromosome"/>
</dbReference>
<evidence type="ECO:0000256" key="4">
    <source>
        <dbReference type="ARBA" id="ARBA00022989"/>
    </source>
</evidence>
<dbReference type="RefSeq" id="WP_067631199.1">
    <property type="nucleotide sequence ID" value="NZ_CP013213.1"/>
</dbReference>
<keyword evidence="9" id="KW-1185">Reference proteome</keyword>
<organism evidence="8 9">
    <name type="scientific">Erysipelothrix larvae</name>
    <dbReference type="NCBI Taxonomy" id="1514105"/>
    <lineage>
        <taxon>Bacteria</taxon>
        <taxon>Bacillati</taxon>
        <taxon>Bacillota</taxon>
        <taxon>Erysipelotrichia</taxon>
        <taxon>Erysipelotrichales</taxon>
        <taxon>Erysipelotrichaceae</taxon>
        <taxon>Erysipelothrix</taxon>
    </lineage>
</organism>
<feature type="transmembrane region" description="Helical" evidence="6">
    <location>
        <begin position="12"/>
        <end position="30"/>
    </location>
</feature>
<dbReference type="InterPro" id="IPR050291">
    <property type="entry name" value="CDF_Transporter"/>
</dbReference>
<feature type="domain" description="Cation efflux protein transmembrane" evidence="7">
    <location>
        <begin position="13"/>
        <end position="211"/>
    </location>
</feature>
<dbReference type="SUPFAM" id="SSF161111">
    <property type="entry name" value="Cation efflux protein transmembrane domain-like"/>
    <property type="match status" value="1"/>
</dbReference>
<feature type="transmembrane region" description="Helical" evidence="6">
    <location>
        <begin position="108"/>
        <end position="129"/>
    </location>
</feature>
<dbReference type="KEGG" id="erl:AOC36_02795"/>
<evidence type="ECO:0000256" key="5">
    <source>
        <dbReference type="ARBA" id="ARBA00023136"/>
    </source>
</evidence>
<evidence type="ECO:0000313" key="8">
    <source>
        <dbReference type="EMBL" id="AMC92949.1"/>
    </source>
</evidence>
<dbReference type="PANTHER" id="PTHR43840">
    <property type="entry name" value="MITOCHONDRIAL METAL TRANSPORTER 1-RELATED"/>
    <property type="match status" value="1"/>
</dbReference>
<evidence type="ECO:0000256" key="2">
    <source>
        <dbReference type="ARBA" id="ARBA00022448"/>
    </source>
</evidence>
<dbReference type="InterPro" id="IPR058533">
    <property type="entry name" value="Cation_efflux_TM"/>
</dbReference>
<keyword evidence="4 6" id="KW-1133">Transmembrane helix</keyword>
<keyword evidence="5 6" id="KW-0472">Membrane</keyword>
<dbReference type="InterPro" id="IPR027469">
    <property type="entry name" value="Cation_efflux_TMD_sf"/>
</dbReference>
<dbReference type="GO" id="GO:0006882">
    <property type="term" value="P:intracellular zinc ion homeostasis"/>
    <property type="evidence" value="ECO:0007669"/>
    <property type="project" value="TreeGrafter"/>
</dbReference>
<dbReference type="OrthoDB" id="2388015at2"/>
<dbReference type="STRING" id="1514105.AOC36_02795"/>
<dbReference type="Gene3D" id="1.20.1510.10">
    <property type="entry name" value="Cation efflux protein transmembrane domain"/>
    <property type="match status" value="1"/>
</dbReference>
<evidence type="ECO:0000256" key="6">
    <source>
        <dbReference type="SAM" id="Phobius"/>
    </source>
</evidence>
<dbReference type="GO" id="GO:0005886">
    <property type="term" value="C:plasma membrane"/>
    <property type="evidence" value="ECO:0007669"/>
    <property type="project" value="TreeGrafter"/>
</dbReference>
<evidence type="ECO:0000256" key="1">
    <source>
        <dbReference type="ARBA" id="ARBA00004141"/>
    </source>
</evidence>